<comment type="caution">
    <text evidence="1">The sequence shown here is derived from an EMBL/GenBank/DDBJ whole genome shotgun (WGS) entry which is preliminary data.</text>
</comment>
<sequence>MQQRVAAALEKLVPTEEVLGFTNPYFDATGEQLKRAAMRYIQIPQGPVTAKVRVALSAFVGPDMLFNGCSITSRQFTAGQVCDALMDCAKNADLVVPSVLASLRQFVVDIRMGDDGLKRFFGTSKGAPARGGSA</sequence>
<accession>A0ACC3BU76</accession>
<proteinExistence type="predicted"/>
<evidence type="ECO:0000313" key="1">
    <source>
        <dbReference type="EMBL" id="KAK1861264.1"/>
    </source>
</evidence>
<organism evidence="1 2">
    <name type="scientific">Pyropia yezoensis</name>
    <name type="common">Susabi-nori</name>
    <name type="synonym">Porphyra yezoensis</name>
    <dbReference type="NCBI Taxonomy" id="2788"/>
    <lineage>
        <taxon>Eukaryota</taxon>
        <taxon>Rhodophyta</taxon>
        <taxon>Bangiophyceae</taxon>
        <taxon>Bangiales</taxon>
        <taxon>Bangiaceae</taxon>
        <taxon>Pyropia</taxon>
    </lineage>
</organism>
<protein>
    <submittedName>
        <fullName evidence="1">Uncharacterized protein</fullName>
    </submittedName>
</protein>
<dbReference type="EMBL" id="CM020618">
    <property type="protein sequence ID" value="KAK1861264.1"/>
    <property type="molecule type" value="Genomic_DNA"/>
</dbReference>
<keyword evidence="2" id="KW-1185">Reference proteome</keyword>
<evidence type="ECO:0000313" key="2">
    <source>
        <dbReference type="Proteomes" id="UP000798662"/>
    </source>
</evidence>
<name>A0ACC3BU76_PYRYE</name>
<gene>
    <name evidence="1" type="ORF">I4F81_003848</name>
</gene>
<dbReference type="Proteomes" id="UP000798662">
    <property type="component" value="Chromosome 1"/>
</dbReference>
<reference evidence="1" key="1">
    <citation type="submission" date="2019-11" db="EMBL/GenBank/DDBJ databases">
        <title>Nori genome reveals adaptations in red seaweeds to the harsh intertidal environment.</title>
        <authorList>
            <person name="Wang D."/>
            <person name="Mao Y."/>
        </authorList>
    </citation>
    <scope>NUCLEOTIDE SEQUENCE</scope>
    <source>
        <tissue evidence="1">Gametophyte</tissue>
    </source>
</reference>